<organism evidence="2 3">
    <name type="scientific">Stephania yunnanensis</name>
    <dbReference type="NCBI Taxonomy" id="152371"/>
    <lineage>
        <taxon>Eukaryota</taxon>
        <taxon>Viridiplantae</taxon>
        <taxon>Streptophyta</taxon>
        <taxon>Embryophyta</taxon>
        <taxon>Tracheophyta</taxon>
        <taxon>Spermatophyta</taxon>
        <taxon>Magnoliopsida</taxon>
        <taxon>Ranunculales</taxon>
        <taxon>Menispermaceae</taxon>
        <taxon>Menispermoideae</taxon>
        <taxon>Cissampelideae</taxon>
        <taxon>Stephania</taxon>
    </lineage>
</organism>
<name>A0AAP0KGD8_9MAGN</name>
<evidence type="ECO:0000313" key="3">
    <source>
        <dbReference type="Proteomes" id="UP001420932"/>
    </source>
</evidence>
<evidence type="ECO:0000313" key="2">
    <source>
        <dbReference type="EMBL" id="KAK9150827.1"/>
    </source>
</evidence>
<accession>A0AAP0KGD8</accession>
<reference evidence="2 3" key="1">
    <citation type="submission" date="2024-01" db="EMBL/GenBank/DDBJ databases">
        <title>Genome assemblies of Stephania.</title>
        <authorList>
            <person name="Yang L."/>
        </authorList>
    </citation>
    <scope>NUCLEOTIDE SEQUENCE [LARGE SCALE GENOMIC DNA]</scope>
    <source>
        <strain evidence="2">YNDBR</strain>
        <tissue evidence="2">Leaf</tissue>
    </source>
</reference>
<feature type="region of interest" description="Disordered" evidence="1">
    <location>
        <begin position="125"/>
        <end position="218"/>
    </location>
</feature>
<sequence>MNNTFSEYAISVIILVHSMCEPKPYWYTSHKRSLARYYHNPKYSILQTYQVIYTMTSSKSGGLTVIKIYEFEKKSLKKSHPRLSMNLVMISIMETYIIIQQNELFSTLSFIFLASHRRSTVSNSLTIHRVPSPTPRPPPLPPPHRTLRRSASPPPILPVSNSSLTGHRRSSLPSLSPPAPLAPPPPNPNEHPRPTPHRSGDPPPLLLPRLRPPPSPPQWTLRMVVPLGTHSICRSFE</sequence>
<dbReference type="EMBL" id="JBBNAF010000004">
    <property type="protein sequence ID" value="KAK9150827.1"/>
    <property type="molecule type" value="Genomic_DNA"/>
</dbReference>
<evidence type="ECO:0000256" key="1">
    <source>
        <dbReference type="SAM" id="MobiDB-lite"/>
    </source>
</evidence>
<gene>
    <name evidence="2" type="ORF">Syun_009136</name>
</gene>
<feature type="compositionally biased region" description="Pro residues" evidence="1">
    <location>
        <begin position="201"/>
        <end position="217"/>
    </location>
</feature>
<dbReference type="Proteomes" id="UP001420932">
    <property type="component" value="Unassembled WGS sequence"/>
</dbReference>
<keyword evidence="3" id="KW-1185">Reference proteome</keyword>
<protein>
    <submittedName>
        <fullName evidence="2">Uncharacterized protein</fullName>
    </submittedName>
</protein>
<proteinExistence type="predicted"/>
<feature type="compositionally biased region" description="Pro residues" evidence="1">
    <location>
        <begin position="132"/>
        <end position="144"/>
    </location>
</feature>
<dbReference type="AlphaFoldDB" id="A0AAP0KGD8"/>
<feature type="compositionally biased region" description="Pro residues" evidence="1">
    <location>
        <begin position="175"/>
        <end position="189"/>
    </location>
</feature>
<comment type="caution">
    <text evidence="2">The sequence shown here is derived from an EMBL/GenBank/DDBJ whole genome shotgun (WGS) entry which is preliminary data.</text>
</comment>